<evidence type="ECO:0000256" key="5">
    <source>
        <dbReference type="ARBA" id="ARBA00023273"/>
    </source>
</evidence>
<feature type="region of interest" description="Disordered" evidence="6">
    <location>
        <begin position="274"/>
        <end position="299"/>
    </location>
</feature>
<dbReference type="PANTHER" id="PTHR13159:SF0">
    <property type="entry name" value="RADIAL SPOKE HEAD 6 HOMOLOG A"/>
    <property type="match status" value="1"/>
</dbReference>
<feature type="compositionally biased region" description="Acidic residues" evidence="6">
    <location>
        <begin position="338"/>
        <end position="352"/>
    </location>
</feature>
<dbReference type="EMBL" id="SNRW01012605">
    <property type="protein sequence ID" value="KAA6373598.1"/>
    <property type="molecule type" value="Genomic_DNA"/>
</dbReference>
<organism evidence="7 8">
    <name type="scientific">Streblomastix strix</name>
    <dbReference type="NCBI Taxonomy" id="222440"/>
    <lineage>
        <taxon>Eukaryota</taxon>
        <taxon>Metamonada</taxon>
        <taxon>Preaxostyla</taxon>
        <taxon>Oxymonadida</taxon>
        <taxon>Streblomastigidae</taxon>
        <taxon>Streblomastix</taxon>
    </lineage>
</organism>
<dbReference type="AlphaFoldDB" id="A0A5J4UT50"/>
<feature type="region of interest" description="Disordered" evidence="6">
    <location>
        <begin position="162"/>
        <end position="191"/>
    </location>
</feature>
<comment type="caution">
    <text evidence="7">The sequence shown here is derived from an EMBL/GenBank/DDBJ whole genome shotgun (WGS) entry which is preliminary data.</text>
</comment>
<dbReference type="GO" id="GO:0001534">
    <property type="term" value="C:radial spoke"/>
    <property type="evidence" value="ECO:0007669"/>
    <property type="project" value="InterPro"/>
</dbReference>
<dbReference type="GO" id="GO:0060294">
    <property type="term" value="P:cilium movement involved in cell motility"/>
    <property type="evidence" value="ECO:0007669"/>
    <property type="project" value="InterPro"/>
</dbReference>
<name>A0A5J4UT50_9EUKA</name>
<dbReference type="InterPro" id="IPR006802">
    <property type="entry name" value="Radial_spoke"/>
</dbReference>
<proteinExistence type="predicted"/>
<protein>
    <submittedName>
        <fullName evidence="7">Putative radial spoke head protein 4</fullName>
    </submittedName>
</protein>
<evidence type="ECO:0000313" key="8">
    <source>
        <dbReference type="Proteomes" id="UP000324800"/>
    </source>
</evidence>
<accession>A0A5J4UT50</accession>
<feature type="region of interest" description="Disordered" evidence="6">
    <location>
        <begin position="330"/>
        <end position="359"/>
    </location>
</feature>
<dbReference type="PANTHER" id="PTHR13159">
    <property type="entry name" value="RADIAL SPOKEHEAD-RELATED"/>
    <property type="match status" value="1"/>
</dbReference>
<sequence>MSEAEAVEKSIQETIAFLKSSKNNCLSIYDHLANVIQELVEQNSRNPSADFDELSKELKLSRYLQNPAEDAKLDEQTSQSQNNEIFIPNSLEEAFYFAKFGVGLGEEELSHITLHIRNFVQTQPVKSARFFGKIYGSEHNYYIIEAEPQPGNFPVLNANVEAKKPDAQPKKKPKKGEKEINEDIPKEGREEKSPNQFIYWVSHGPCDPWTLLPDVTPQQIKASRLFTKNLTGNLDSKISNGYPDFPGLEREYLRAQIARITHSTTIVPRGFVKTGEEEEEEQAQQDKKGSNAQQGQAPEYPAVDVSTLNEEQAWVHGRSQILVQGRCRRWPLPKPEGQEEEEQPEDDDQEENEGWKELNKPEVWEGEDEIGTEGQELGVDLNVIKGLEEDKKMIDGKIPSFSIRKDQVIPNSPILLRSNYWPGSYTIAYGGKRANVASFYIGYGKKYTSLPYTLPPLPMLPEEFPDLEEKIV</sequence>
<dbReference type="GO" id="GO:0035082">
    <property type="term" value="P:axoneme assembly"/>
    <property type="evidence" value="ECO:0007669"/>
    <property type="project" value="TreeGrafter"/>
</dbReference>
<evidence type="ECO:0000256" key="3">
    <source>
        <dbReference type="ARBA" id="ARBA00023069"/>
    </source>
</evidence>
<feature type="non-terminal residue" evidence="7">
    <location>
        <position position="472"/>
    </location>
</feature>
<keyword evidence="3" id="KW-0969">Cilium</keyword>
<evidence type="ECO:0000256" key="1">
    <source>
        <dbReference type="ARBA" id="ARBA00004430"/>
    </source>
</evidence>
<dbReference type="Pfam" id="PF04712">
    <property type="entry name" value="Radial_spoke"/>
    <property type="match status" value="1"/>
</dbReference>
<comment type="subcellular location">
    <subcellularLocation>
        <location evidence="1">Cytoplasm</location>
        <location evidence="1">Cytoskeleton</location>
        <location evidence="1">Cilium axoneme</location>
    </subcellularLocation>
</comment>
<evidence type="ECO:0000313" key="7">
    <source>
        <dbReference type="EMBL" id="KAA6373598.1"/>
    </source>
</evidence>
<reference evidence="7 8" key="1">
    <citation type="submission" date="2019-03" db="EMBL/GenBank/DDBJ databases">
        <title>Single cell metagenomics reveals metabolic interactions within the superorganism composed of flagellate Streblomastix strix and complex community of Bacteroidetes bacteria on its surface.</title>
        <authorList>
            <person name="Treitli S.C."/>
            <person name="Kolisko M."/>
            <person name="Husnik F."/>
            <person name="Keeling P."/>
            <person name="Hampl V."/>
        </authorList>
    </citation>
    <scope>NUCLEOTIDE SEQUENCE [LARGE SCALE GENOMIC DNA]</scope>
    <source>
        <strain evidence="7">ST1C</strain>
    </source>
</reference>
<evidence type="ECO:0000256" key="2">
    <source>
        <dbReference type="ARBA" id="ARBA00022490"/>
    </source>
</evidence>
<keyword evidence="2" id="KW-0963">Cytoplasm</keyword>
<gene>
    <name evidence="7" type="ORF">EZS28_030875</name>
</gene>
<keyword evidence="4" id="KW-0206">Cytoskeleton</keyword>
<feature type="compositionally biased region" description="Basic and acidic residues" evidence="6">
    <location>
        <begin position="176"/>
        <end position="191"/>
    </location>
</feature>
<evidence type="ECO:0000256" key="6">
    <source>
        <dbReference type="SAM" id="MobiDB-lite"/>
    </source>
</evidence>
<dbReference type="OrthoDB" id="272202at2759"/>
<dbReference type="Proteomes" id="UP000324800">
    <property type="component" value="Unassembled WGS sequence"/>
</dbReference>
<keyword evidence="5" id="KW-0966">Cell projection</keyword>
<evidence type="ECO:0000256" key="4">
    <source>
        <dbReference type="ARBA" id="ARBA00023212"/>
    </source>
</evidence>